<dbReference type="PROSITE" id="PS51112">
    <property type="entry name" value="AMMECR1"/>
    <property type="match status" value="1"/>
</dbReference>
<dbReference type="Pfam" id="PF01875">
    <property type="entry name" value="Memo"/>
    <property type="match status" value="1"/>
</dbReference>
<dbReference type="InterPro" id="IPR023473">
    <property type="entry name" value="AMMECR1"/>
</dbReference>
<organism evidence="6 7">
    <name type="scientific">Halapricum desulfuricans</name>
    <dbReference type="NCBI Taxonomy" id="2841257"/>
    <lineage>
        <taxon>Archaea</taxon>
        <taxon>Methanobacteriati</taxon>
        <taxon>Methanobacteriota</taxon>
        <taxon>Stenosarchaea group</taxon>
        <taxon>Halobacteria</taxon>
        <taxon>Halobacteriales</taxon>
        <taxon>Haloarculaceae</taxon>
        <taxon>Halapricum</taxon>
    </lineage>
</organism>
<proteinExistence type="inferred from homology"/>
<feature type="domain" description="AMMECR1" evidence="5">
    <location>
        <begin position="14"/>
        <end position="201"/>
    </location>
</feature>
<dbReference type="PANTHER" id="PTHR11060:SF0">
    <property type="entry name" value="PROTEIN MEMO1"/>
    <property type="match status" value="1"/>
</dbReference>
<dbReference type="InterPro" id="IPR002733">
    <property type="entry name" value="AMMECR1_domain"/>
</dbReference>
<dbReference type="Gene3D" id="3.30.1490.150">
    <property type="entry name" value="Hypothetical protein ph0010, domain 2"/>
    <property type="match status" value="1"/>
</dbReference>
<dbReference type="SUPFAM" id="SSF143447">
    <property type="entry name" value="AMMECR1-like"/>
    <property type="match status" value="1"/>
</dbReference>
<dbReference type="RefSeq" id="WP_229120262.1">
    <property type="nucleotide sequence ID" value="NZ_CP064791.1"/>
</dbReference>
<dbReference type="NCBIfam" id="TIGR04335">
    <property type="entry name" value="AmmeMemoSam_A"/>
    <property type="match status" value="1"/>
</dbReference>
<dbReference type="PANTHER" id="PTHR11060">
    <property type="entry name" value="PROTEIN MEMO1"/>
    <property type="match status" value="1"/>
</dbReference>
<comment type="similarity">
    <text evidence="1 2">Belongs to the MEMO1 family.</text>
</comment>
<dbReference type="NCBIfam" id="TIGR00296">
    <property type="entry name" value="TIGR00296 family protein"/>
    <property type="match status" value="1"/>
</dbReference>
<evidence type="ECO:0000256" key="1">
    <source>
        <dbReference type="ARBA" id="ARBA00006315"/>
    </source>
</evidence>
<dbReference type="Pfam" id="PF01871">
    <property type="entry name" value="AMMECR1"/>
    <property type="match status" value="1"/>
</dbReference>
<dbReference type="InterPro" id="IPR023472">
    <property type="entry name" value="Uncharacterised_MJ0810"/>
</dbReference>
<protein>
    <recommendedName>
        <fullName evidence="2 3">Multifunctional fusion protein</fullName>
    </recommendedName>
    <domain>
        <recommendedName>
            <fullName evidence="2">MEMO1 family protein HSEST_1470</fullName>
        </recommendedName>
    </domain>
    <domain>
        <recommendedName>
            <fullName evidence="3">Protein HSEST_1470</fullName>
        </recommendedName>
    </domain>
</protein>
<dbReference type="InterPro" id="IPR027485">
    <property type="entry name" value="AMMECR1_N"/>
</dbReference>
<evidence type="ECO:0000313" key="7">
    <source>
        <dbReference type="Proteomes" id="UP000663292"/>
    </source>
</evidence>
<dbReference type="InterPro" id="IPR036071">
    <property type="entry name" value="AMMECR1_dom_sf"/>
</dbReference>
<evidence type="ECO:0000256" key="2">
    <source>
        <dbReference type="HAMAP-Rule" id="MF_00055"/>
    </source>
</evidence>
<dbReference type="Gene3D" id="3.30.700.20">
    <property type="entry name" value="Hypothetical protein ph0010, domain 1"/>
    <property type="match status" value="1"/>
</dbReference>
<gene>
    <name evidence="6" type="primary">mho1</name>
    <name evidence="6" type="ORF">HSEST_1470</name>
</gene>
<dbReference type="NCBIfam" id="TIGR04336">
    <property type="entry name" value="AmmeMemoSam_B"/>
    <property type="match status" value="1"/>
</dbReference>
<name>A0A897NWI1_9EURY</name>
<dbReference type="Proteomes" id="UP000663292">
    <property type="component" value="Chromosome"/>
</dbReference>
<sequence length="503" mass="52911">MSESTSPTDRFDPDAGREVVSRARQAIEDAVTADGESTPSLDPPSDRLRVIRGSFVTIKRGGRLRGCIGRPAPDEPLGTVVVDAAVDAALHDPRVSAVKPDELGNVTVSVSVLSEPEPLPTTDPEHVEVGTHGLIVQRGRARGLLLPQVAVDQDWDAETFLDEACRKAGLSPDVWRGGTVDIERFTGQVFSEARPRGTVVERPLGRPSDAGQRDAGGAQPRTDGGTVREPAVAGEFYADDPDTLRTQLRESFTHEIGPGALADHEGDSRPLALVAPHAGYPYSGPVAAHSYATIAHRSKPETVVVLGPNHRRVGADVAVAPSDRWRTPLGETSVDRGLAQAVVDGADGATFDAVAHETEHSVEVQVPFLQHVLADVSIVPICLGAIGHDRAASLGATLSSAIDRAGRDAIIVASTDLTHYQSHDAAREADRPIREAIEALDTDAIARRVASGHSMCGPWATVAALRAARERGADSGDVLTYATSGDTAGSPGRVVGYCSAAIR</sequence>
<dbReference type="CDD" id="cd07361">
    <property type="entry name" value="MEMO_like"/>
    <property type="match status" value="1"/>
</dbReference>
<dbReference type="HAMAP" id="MF_00055">
    <property type="entry name" value="MEMO1"/>
    <property type="match status" value="1"/>
</dbReference>
<dbReference type="InterPro" id="IPR002737">
    <property type="entry name" value="MEMO1_fam"/>
</dbReference>
<keyword evidence="6" id="KW-0560">Oxidoreductase</keyword>
<dbReference type="InterPro" id="IPR027623">
    <property type="entry name" value="AmmeMemoSam_A"/>
</dbReference>
<accession>A0A897NWI1</accession>
<feature type="region of interest" description="Disordered" evidence="4">
    <location>
        <begin position="199"/>
        <end position="227"/>
    </location>
</feature>
<dbReference type="GeneID" id="68858109"/>
<dbReference type="EMBL" id="CP064791">
    <property type="protein sequence ID" value="QSG14999.1"/>
    <property type="molecule type" value="Genomic_DNA"/>
</dbReference>
<keyword evidence="6" id="KW-0223">Dioxygenase</keyword>
<dbReference type="Gene3D" id="3.40.830.10">
    <property type="entry name" value="LigB-like"/>
    <property type="match status" value="1"/>
</dbReference>
<evidence type="ECO:0000256" key="3">
    <source>
        <dbReference type="HAMAP-Rule" id="MF_00645"/>
    </source>
</evidence>
<reference evidence="6 7" key="1">
    <citation type="submission" date="2020-11" db="EMBL/GenBank/DDBJ databases">
        <title>Carbohydrate-dependent, anaerobic sulfur respiration: A novel catabolism in halophilic archaea.</title>
        <authorList>
            <person name="Sorokin D.Y."/>
            <person name="Messina E."/>
            <person name="Smedile F."/>
            <person name="La Cono V."/>
            <person name="Hallsworth J.E."/>
            <person name="Yakimov M.M."/>
        </authorList>
    </citation>
    <scope>NUCLEOTIDE SEQUENCE [LARGE SCALE GENOMIC DNA]</scope>
    <source>
        <strain evidence="6 7">HSR-Est</strain>
    </source>
</reference>
<dbReference type="HAMAP" id="MF_00645">
    <property type="entry name" value="AMMECR1"/>
    <property type="match status" value="1"/>
</dbReference>
<evidence type="ECO:0000259" key="5">
    <source>
        <dbReference type="PROSITE" id="PS51112"/>
    </source>
</evidence>
<dbReference type="AlphaFoldDB" id="A0A897NWI1"/>
<dbReference type="GO" id="GO:0051213">
    <property type="term" value="F:dioxygenase activity"/>
    <property type="evidence" value="ECO:0007669"/>
    <property type="project" value="UniProtKB-KW"/>
</dbReference>
<dbReference type="SUPFAM" id="SSF53213">
    <property type="entry name" value="LigB-like"/>
    <property type="match status" value="1"/>
</dbReference>
<evidence type="ECO:0000256" key="4">
    <source>
        <dbReference type="SAM" id="MobiDB-lite"/>
    </source>
</evidence>
<evidence type="ECO:0000313" key="6">
    <source>
        <dbReference type="EMBL" id="QSG14999.1"/>
    </source>
</evidence>
<keyword evidence="7" id="KW-1185">Reference proteome</keyword>